<proteinExistence type="predicted"/>
<dbReference type="InterPro" id="IPR013087">
    <property type="entry name" value="Znf_C2H2_type"/>
</dbReference>
<keyword evidence="3" id="KW-1185">Reference proteome</keyword>
<dbReference type="STRING" id="6313.A0A0K0D828"/>
<dbReference type="PROSITE" id="PS50157">
    <property type="entry name" value="ZINC_FINGER_C2H2_2"/>
    <property type="match status" value="1"/>
</dbReference>
<evidence type="ECO:0000256" key="1">
    <source>
        <dbReference type="PROSITE-ProRule" id="PRU00042"/>
    </source>
</evidence>
<dbReference type="GO" id="GO:0008270">
    <property type="term" value="F:zinc ion binding"/>
    <property type="evidence" value="ECO:0007669"/>
    <property type="project" value="UniProtKB-KW"/>
</dbReference>
<dbReference type="InterPro" id="IPR036236">
    <property type="entry name" value="Znf_C2H2_sf"/>
</dbReference>
<protein>
    <submittedName>
        <fullName evidence="4">C2H2-type domain-containing protein</fullName>
    </submittedName>
</protein>
<keyword evidence="1" id="KW-0479">Metal-binding</keyword>
<reference evidence="4" key="2">
    <citation type="submission" date="2017-02" db="UniProtKB">
        <authorList>
            <consortium name="WormBaseParasite"/>
        </authorList>
    </citation>
    <scope>IDENTIFICATION</scope>
</reference>
<dbReference type="WBParaSite" id="ACAC_0000622301-mRNA-1">
    <property type="protein sequence ID" value="ACAC_0000622301-mRNA-1"/>
    <property type="gene ID" value="ACAC_0000622301"/>
</dbReference>
<evidence type="ECO:0000313" key="4">
    <source>
        <dbReference type="WBParaSite" id="ACAC_0000622301-mRNA-1"/>
    </source>
</evidence>
<dbReference type="AlphaFoldDB" id="A0A0K0D828"/>
<evidence type="ECO:0000259" key="2">
    <source>
        <dbReference type="PROSITE" id="PS50157"/>
    </source>
</evidence>
<organism evidence="3 4">
    <name type="scientific">Angiostrongylus cantonensis</name>
    <name type="common">Rat lungworm</name>
    <dbReference type="NCBI Taxonomy" id="6313"/>
    <lineage>
        <taxon>Eukaryota</taxon>
        <taxon>Metazoa</taxon>
        <taxon>Ecdysozoa</taxon>
        <taxon>Nematoda</taxon>
        <taxon>Chromadorea</taxon>
        <taxon>Rhabditida</taxon>
        <taxon>Rhabditina</taxon>
        <taxon>Rhabditomorpha</taxon>
        <taxon>Strongyloidea</taxon>
        <taxon>Metastrongylidae</taxon>
        <taxon>Angiostrongylus</taxon>
    </lineage>
</organism>
<name>A0A0K0D828_ANGCA</name>
<evidence type="ECO:0000313" key="3">
    <source>
        <dbReference type="Proteomes" id="UP000035642"/>
    </source>
</evidence>
<feature type="domain" description="C2H2-type" evidence="2">
    <location>
        <begin position="3"/>
        <end position="30"/>
    </location>
</feature>
<reference evidence="3" key="1">
    <citation type="submission" date="2012-09" db="EMBL/GenBank/DDBJ databases">
        <authorList>
            <person name="Martin A.A."/>
        </authorList>
    </citation>
    <scope>NUCLEOTIDE SEQUENCE</scope>
</reference>
<dbReference type="Proteomes" id="UP000035642">
    <property type="component" value="Unassembled WGS sequence"/>
</dbReference>
<keyword evidence="1" id="KW-0862">Zinc</keyword>
<sequence length="87" mass="9789">LPYKCSYCSSSFFSLTLKKQHEKTHYQRNGKNNSGLATIVIEDIVENDSICNDDAEATNVDTHIYACPVVECGMQSQIKEEVTFHLS</sequence>
<accession>A0A0K0D828</accession>
<keyword evidence="1" id="KW-0863">Zinc-finger</keyword>
<dbReference type="SUPFAM" id="SSF57667">
    <property type="entry name" value="beta-beta-alpha zinc fingers"/>
    <property type="match status" value="1"/>
</dbReference>
<dbReference type="PROSITE" id="PS00028">
    <property type="entry name" value="ZINC_FINGER_C2H2_1"/>
    <property type="match status" value="1"/>
</dbReference>